<evidence type="ECO:0000313" key="2">
    <source>
        <dbReference type="EMBL" id="KAK4005447.1"/>
    </source>
</evidence>
<name>A0ABQ9YXR3_9CRUS</name>
<evidence type="ECO:0000256" key="1">
    <source>
        <dbReference type="SAM" id="MobiDB-lite"/>
    </source>
</evidence>
<reference evidence="2 3" key="1">
    <citation type="journal article" date="2023" name="Nucleic Acids Res.">
        <title>The hologenome of Daphnia magna reveals possible DNA methylation and microbiome-mediated evolution of the host genome.</title>
        <authorList>
            <person name="Chaturvedi A."/>
            <person name="Li X."/>
            <person name="Dhandapani V."/>
            <person name="Marshall H."/>
            <person name="Kissane S."/>
            <person name="Cuenca-Cambronero M."/>
            <person name="Asole G."/>
            <person name="Calvet F."/>
            <person name="Ruiz-Romero M."/>
            <person name="Marangio P."/>
            <person name="Guigo R."/>
            <person name="Rago D."/>
            <person name="Mirbahai L."/>
            <person name="Eastwood N."/>
            <person name="Colbourne J.K."/>
            <person name="Zhou J."/>
            <person name="Mallon E."/>
            <person name="Orsini L."/>
        </authorList>
    </citation>
    <scope>NUCLEOTIDE SEQUENCE [LARGE SCALE GENOMIC DNA]</scope>
    <source>
        <strain evidence="2">LRV0_1</strain>
    </source>
</reference>
<gene>
    <name evidence="2" type="ORF">OUZ56_007159</name>
</gene>
<organism evidence="2 3">
    <name type="scientific">Daphnia magna</name>
    <dbReference type="NCBI Taxonomy" id="35525"/>
    <lineage>
        <taxon>Eukaryota</taxon>
        <taxon>Metazoa</taxon>
        <taxon>Ecdysozoa</taxon>
        <taxon>Arthropoda</taxon>
        <taxon>Crustacea</taxon>
        <taxon>Branchiopoda</taxon>
        <taxon>Diplostraca</taxon>
        <taxon>Cladocera</taxon>
        <taxon>Anomopoda</taxon>
        <taxon>Daphniidae</taxon>
        <taxon>Daphnia</taxon>
    </lineage>
</organism>
<keyword evidence="3" id="KW-1185">Reference proteome</keyword>
<comment type="caution">
    <text evidence="2">The sequence shown here is derived from an EMBL/GenBank/DDBJ whole genome shotgun (WGS) entry which is preliminary data.</text>
</comment>
<dbReference type="EMBL" id="JAOYFB010000001">
    <property type="protein sequence ID" value="KAK4005447.1"/>
    <property type="molecule type" value="Genomic_DNA"/>
</dbReference>
<feature type="region of interest" description="Disordered" evidence="1">
    <location>
        <begin position="20"/>
        <end position="40"/>
    </location>
</feature>
<accession>A0ABQ9YXR3</accession>
<protein>
    <submittedName>
        <fullName evidence="2">Uncharacterized protein</fullName>
    </submittedName>
</protein>
<evidence type="ECO:0000313" key="3">
    <source>
        <dbReference type="Proteomes" id="UP001234178"/>
    </source>
</evidence>
<dbReference type="Proteomes" id="UP001234178">
    <property type="component" value="Unassembled WGS sequence"/>
</dbReference>
<sequence>MVDFLAAPLPPLLAAAVSAPLRPSSPTRETATGKRRQRPPPFLLASAAFLLVGTANHPVRSPFPNSHTSELAHSLCAVSSSARISFELSADFHRDTALIFSEYKEFE</sequence>
<proteinExistence type="predicted"/>